<dbReference type="InterPro" id="IPR011990">
    <property type="entry name" value="TPR-like_helical_dom_sf"/>
</dbReference>
<dbReference type="PANTHER" id="PTHR46128:SF211">
    <property type="entry name" value="PENTACOTRIPEPTIDE-REPEAT REGION OF PRORP DOMAIN-CONTAINING PROTEIN"/>
    <property type="match status" value="1"/>
</dbReference>
<dbReference type="InterPro" id="IPR002885">
    <property type="entry name" value="PPR_rpt"/>
</dbReference>
<dbReference type="EMBL" id="GILB01005882">
    <property type="protein sequence ID" value="NUU86215.1"/>
    <property type="molecule type" value="Transcribed_RNA"/>
</dbReference>
<proteinExistence type="inferred from homology"/>
<keyword evidence="2" id="KW-0677">Repeat</keyword>
<dbReference type="PANTHER" id="PTHR46128">
    <property type="entry name" value="MITOCHONDRIAL GROUP I INTRON SPLICING FACTOR CCM1"/>
    <property type="match status" value="1"/>
</dbReference>
<comment type="similarity">
    <text evidence="1">Belongs to the PPR family. P subfamily.</text>
</comment>
<protein>
    <submittedName>
        <fullName evidence="4">Uncharacterized protein</fullName>
    </submittedName>
</protein>
<dbReference type="NCBIfam" id="TIGR00756">
    <property type="entry name" value="PPR"/>
    <property type="match status" value="1"/>
</dbReference>
<dbReference type="InterPro" id="IPR050872">
    <property type="entry name" value="PPR_P_subfamily"/>
</dbReference>
<evidence type="ECO:0000256" key="2">
    <source>
        <dbReference type="ARBA" id="ARBA00022737"/>
    </source>
</evidence>
<reference evidence="4" key="1">
    <citation type="submission" date="2020-03" db="EMBL/GenBank/DDBJ databases">
        <authorList>
            <person name="Zhang R."/>
        </authorList>
    </citation>
    <scope>NUCLEOTIDE SEQUENCE</scope>
</reference>
<evidence type="ECO:0000256" key="1">
    <source>
        <dbReference type="ARBA" id="ARBA00007626"/>
    </source>
</evidence>
<feature type="repeat" description="PPR" evidence="3">
    <location>
        <begin position="9"/>
        <end position="43"/>
    </location>
</feature>
<evidence type="ECO:0000256" key="3">
    <source>
        <dbReference type="PROSITE-ProRule" id="PRU00708"/>
    </source>
</evidence>
<sequence length="113" mass="12317">MQRSTVKPNLVIYTILVDSLCNCGKLKDGKELFYGHSDEGFQPNVCTYTGLIAALCEGLIIEAHGISRQMPAAHLTSAPIMSLSKDFSSTSIHQWQGNLLKLSIGNVLQMLPP</sequence>
<organism evidence="4">
    <name type="scientific">Populus davidiana</name>
    <dbReference type="NCBI Taxonomy" id="266767"/>
    <lineage>
        <taxon>Eukaryota</taxon>
        <taxon>Viridiplantae</taxon>
        <taxon>Streptophyta</taxon>
        <taxon>Embryophyta</taxon>
        <taxon>Tracheophyta</taxon>
        <taxon>Spermatophyta</taxon>
        <taxon>Magnoliopsida</taxon>
        <taxon>eudicotyledons</taxon>
        <taxon>Gunneridae</taxon>
        <taxon>Pentapetalae</taxon>
        <taxon>rosids</taxon>
        <taxon>fabids</taxon>
        <taxon>Malpighiales</taxon>
        <taxon>Salicaceae</taxon>
        <taxon>Saliceae</taxon>
        <taxon>Populus</taxon>
    </lineage>
</organism>
<evidence type="ECO:0000313" key="4">
    <source>
        <dbReference type="EMBL" id="NUU86215.1"/>
    </source>
</evidence>
<dbReference type="Pfam" id="PF13041">
    <property type="entry name" value="PPR_2"/>
    <property type="match status" value="1"/>
</dbReference>
<dbReference type="PROSITE" id="PS51375">
    <property type="entry name" value="PPR"/>
    <property type="match status" value="1"/>
</dbReference>
<name>A0A6M2ERJ1_9ROSI</name>
<accession>A0A6M2ERJ1</accession>
<dbReference type="Gene3D" id="1.25.40.10">
    <property type="entry name" value="Tetratricopeptide repeat domain"/>
    <property type="match status" value="1"/>
</dbReference>
<dbReference type="AlphaFoldDB" id="A0A6M2ERJ1"/>